<dbReference type="Pfam" id="PF00583">
    <property type="entry name" value="Acetyltransf_1"/>
    <property type="match status" value="1"/>
</dbReference>
<accession>A0ABQ3LE90</accession>
<dbReference type="SUPFAM" id="SSF55729">
    <property type="entry name" value="Acyl-CoA N-acyltransferases (Nat)"/>
    <property type="match status" value="1"/>
</dbReference>
<keyword evidence="2" id="KW-0012">Acyltransferase</keyword>
<dbReference type="RefSeq" id="WP_189675368.1">
    <property type="nucleotide sequence ID" value="NZ_BNAQ01000001.1"/>
</dbReference>
<dbReference type="InterPro" id="IPR016181">
    <property type="entry name" value="Acyl_CoA_acyltransferase"/>
</dbReference>
<evidence type="ECO:0000259" key="4">
    <source>
        <dbReference type="PROSITE" id="PS51186"/>
    </source>
</evidence>
<feature type="region of interest" description="Disordered" evidence="3">
    <location>
        <begin position="177"/>
        <end position="196"/>
    </location>
</feature>
<reference evidence="6" key="1">
    <citation type="journal article" date="2019" name="Int. J. Syst. Evol. Microbiol.">
        <title>The Global Catalogue of Microorganisms (GCM) 10K type strain sequencing project: providing services to taxonomists for standard genome sequencing and annotation.</title>
        <authorList>
            <consortium name="The Broad Institute Genomics Platform"/>
            <consortium name="The Broad Institute Genome Sequencing Center for Infectious Disease"/>
            <person name="Wu L."/>
            <person name="Ma J."/>
        </authorList>
    </citation>
    <scope>NUCLEOTIDE SEQUENCE [LARGE SCALE GENOMIC DNA]</scope>
    <source>
        <strain evidence="6">CGMCC 1.8957</strain>
    </source>
</reference>
<dbReference type="EMBL" id="BNAQ01000001">
    <property type="protein sequence ID" value="GHH11644.1"/>
    <property type="molecule type" value="Genomic_DNA"/>
</dbReference>
<sequence>MGLTPVRDGEVAAIVTTLEMRVKPPLRPLPASRLRLARWEAPTPDRYRVLFRRVGAPWLWFSRLVIDEADLRAIIHDPDIAIYAVVDPAGIEVGMVELDFRQPATCEISYFALIPELAGQGFGRWLMAETLARAWTKGIARVWLHTCTLDHPSALNFYRAQGFTAIQRTIETFADPRITGHLPPETAPQIPLLSRR</sequence>
<evidence type="ECO:0000256" key="3">
    <source>
        <dbReference type="SAM" id="MobiDB-lite"/>
    </source>
</evidence>
<dbReference type="InterPro" id="IPR000182">
    <property type="entry name" value="GNAT_dom"/>
</dbReference>
<comment type="caution">
    <text evidence="5">The sequence shown here is derived from an EMBL/GenBank/DDBJ whole genome shotgun (WGS) entry which is preliminary data.</text>
</comment>
<keyword evidence="6" id="KW-1185">Reference proteome</keyword>
<evidence type="ECO:0000256" key="2">
    <source>
        <dbReference type="ARBA" id="ARBA00023315"/>
    </source>
</evidence>
<dbReference type="PANTHER" id="PTHR43800:SF1">
    <property type="entry name" value="PEPTIDYL-LYSINE N-ACETYLTRANSFERASE YJAB"/>
    <property type="match status" value="1"/>
</dbReference>
<proteinExistence type="predicted"/>
<evidence type="ECO:0000256" key="1">
    <source>
        <dbReference type="ARBA" id="ARBA00022679"/>
    </source>
</evidence>
<dbReference type="Gene3D" id="3.40.630.30">
    <property type="match status" value="1"/>
</dbReference>
<dbReference type="Proteomes" id="UP000652430">
    <property type="component" value="Unassembled WGS sequence"/>
</dbReference>
<feature type="domain" description="N-acetyltransferase" evidence="4">
    <location>
        <begin position="37"/>
        <end position="185"/>
    </location>
</feature>
<protein>
    <submittedName>
        <fullName evidence="5">N-acetyltransferase</fullName>
    </submittedName>
</protein>
<dbReference type="PANTHER" id="PTHR43800">
    <property type="entry name" value="PEPTIDYL-LYSINE N-ACETYLTRANSFERASE YJAB"/>
    <property type="match status" value="1"/>
</dbReference>
<dbReference type="PROSITE" id="PS51186">
    <property type="entry name" value="GNAT"/>
    <property type="match status" value="1"/>
</dbReference>
<dbReference type="CDD" id="cd04301">
    <property type="entry name" value="NAT_SF"/>
    <property type="match status" value="1"/>
</dbReference>
<keyword evidence="1" id="KW-0808">Transferase</keyword>
<evidence type="ECO:0000313" key="6">
    <source>
        <dbReference type="Proteomes" id="UP000652430"/>
    </source>
</evidence>
<name>A0ABQ3LE90_9SPHN</name>
<gene>
    <name evidence="5" type="ORF">GCM10008023_10880</name>
</gene>
<organism evidence="5 6">
    <name type="scientific">Sphingomonas glacialis</name>
    <dbReference type="NCBI Taxonomy" id="658225"/>
    <lineage>
        <taxon>Bacteria</taxon>
        <taxon>Pseudomonadati</taxon>
        <taxon>Pseudomonadota</taxon>
        <taxon>Alphaproteobacteria</taxon>
        <taxon>Sphingomonadales</taxon>
        <taxon>Sphingomonadaceae</taxon>
        <taxon>Sphingomonas</taxon>
    </lineage>
</organism>
<evidence type="ECO:0000313" key="5">
    <source>
        <dbReference type="EMBL" id="GHH11644.1"/>
    </source>
</evidence>